<keyword evidence="4" id="KW-1185">Reference proteome</keyword>
<dbReference type="InterPro" id="IPR010982">
    <property type="entry name" value="Lambda_DNA-bd_dom_sf"/>
</dbReference>
<organism evidence="3 4">
    <name type="scientific">Micromonospora sicca</name>
    <dbReference type="NCBI Taxonomy" id="2202420"/>
    <lineage>
        <taxon>Bacteria</taxon>
        <taxon>Bacillati</taxon>
        <taxon>Actinomycetota</taxon>
        <taxon>Actinomycetes</taxon>
        <taxon>Micromonosporales</taxon>
        <taxon>Micromonosporaceae</taxon>
        <taxon>Micromonospora</taxon>
    </lineage>
</organism>
<evidence type="ECO:0000313" key="3">
    <source>
        <dbReference type="EMBL" id="MDZ5490320.1"/>
    </source>
</evidence>
<dbReference type="Proteomes" id="UP001290101">
    <property type="component" value="Unassembled WGS sequence"/>
</dbReference>
<dbReference type="CDD" id="cd00093">
    <property type="entry name" value="HTH_XRE"/>
    <property type="match status" value="1"/>
</dbReference>
<comment type="caution">
    <text evidence="3">The sequence shown here is derived from an EMBL/GenBank/DDBJ whole genome shotgun (WGS) entry which is preliminary data.</text>
</comment>
<proteinExistence type="predicted"/>
<dbReference type="EMBL" id="JAXOTQ010000013">
    <property type="protein sequence ID" value="MDZ5490320.1"/>
    <property type="molecule type" value="Genomic_DNA"/>
</dbReference>
<reference evidence="3 4" key="1">
    <citation type="submission" date="2023-12" db="EMBL/GenBank/DDBJ databases">
        <title>Micromonospora sp. nov., isolated from Atacama Desert.</title>
        <authorList>
            <person name="Carro L."/>
            <person name="Golinska P."/>
            <person name="Klenk H.-P."/>
            <person name="Goodfellow M."/>
        </authorList>
    </citation>
    <scope>NUCLEOTIDE SEQUENCE [LARGE SCALE GENOMIC DNA]</scope>
    <source>
        <strain evidence="3 4">4G53</strain>
    </source>
</reference>
<accession>A0ABU5JCK7</accession>
<name>A0ABU5JCK7_9ACTN</name>
<gene>
    <name evidence="3" type="ORF">U2F25_12715</name>
</gene>
<dbReference type="PROSITE" id="PS50943">
    <property type="entry name" value="HTH_CROC1"/>
    <property type="match status" value="1"/>
</dbReference>
<feature type="region of interest" description="Disordered" evidence="1">
    <location>
        <begin position="166"/>
        <end position="192"/>
    </location>
</feature>
<evidence type="ECO:0000256" key="1">
    <source>
        <dbReference type="SAM" id="MobiDB-lite"/>
    </source>
</evidence>
<dbReference type="RefSeq" id="WP_322440498.1">
    <property type="nucleotide sequence ID" value="NZ_JAXOTQ010000013.1"/>
</dbReference>
<feature type="domain" description="HTH cro/C1-type" evidence="2">
    <location>
        <begin position="39"/>
        <end position="71"/>
    </location>
</feature>
<evidence type="ECO:0000313" key="4">
    <source>
        <dbReference type="Proteomes" id="UP001290101"/>
    </source>
</evidence>
<dbReference type="SUPFAM" id="SSF47413">
    <property type="entry name" value="lambda repressor-like DNA-binding domains"/>
    <property type="match status" value="1"/>
</dbReference>
<dbReference type="InterPro" id="IPR001387">
    <property type="entry name" value="Cro/C1-type_HTH"/>
</dbReference>
<evidence type="ECO:0000259" key="2">
    <source>
        <dbReference type="PROSITE" id="PS50943"/>
    </source>
</evidence>
<dbReference type="SMART" id="SM00530">
    <property type="entry name" value="HTH_XRE"/>
    <property type="match status" value="1"/>
</dbReference>
<protein>
    <submittedName>
        <fullName evidence="3">Helix-turn-helix transcriptional regulator</fullName>
    </submittedName>
</protein>
<dbReference type="Gene3D" id="1.10.260.40">
    <property type="entry name" value="lambda repressor-like DNA-binding domains"/>
    <property type="match status" value="1"/>
</dbReference>
<sequence>METPEDVVRANVRQLREQRRHTVRSLSALLGQLGRPILPSGITKIEDGTRRVDVGDLVALAIALGVNPNRLLLPADDSGEAIALTPAVSAIPRQAWPWARGQQQLLPGEIALGHGERSYAEGLDDFRRHALPASERLRDDHTAARAAQDVLASVRAMLDRAEHPEVYEREDELAARSPRMAAKFGPNPSTPAGLRARLRRLVAEVEALIGDDNGER</sequence>